<accession>A0ACC2QX48</accession>
<reference evidence="1" key="1">
    <citation type="submission" date="2023-03" db="EMBL/GenBank/DDBJ databases">
        <title>Chromosome-level genomes of two armyworms, Mythimna separata and Mythimna loreyi, provide insights into the biosynthesis and reception of sex pheromones.</title>
        <authorList>
            <person name="Zhao H."/>
        </authorList>
    </citation>
    <scope>NUCLEOTIDE SEQUENCE</scope>
    <source>
        <strain evidence="1">BeijingLab</strain>
    </source>
</reference>
<evidence type="ECO:0000313" key="1">
    <source>
        <dbReference type="EMBL" id="KAJ8725893.1"/>
    </source>
</evidence>
<name>A0ACC2QX48_9NEOP</name>
<protein>
    <submittedName>
        <fullName evidence="1">Uncharacterized protein</fullName>
    </submittedName>
</protein>
<sequence length="208" mass="24613">MPEEITVSTRAKSPSRTEAITKALVNRPIYSNGVLIANWVEDRIECIKNGTLYFPPKEDIDYNKMKPESRQPDFRQNKLNSTQSNFSSIIRHDSHDSCDNYATTNDLVYNHLPKPLCGPNQRYYKRAKHQWYPQPDLMECFGNVTEWGLRKYLEYEWKCTDVSDYISTLYDDTFVPPRPHQYLQRNERRARNSSFTKSFCFKMTKSKQ</sequence>
<gene>
    <name evidence="1" type="ORF">PYW08_004076</name>
</gene>
<proteinExistence type="predicted"/>
<organism evidence="1 2">
    <name type="scientific">Mythimna loreyi</name>
    <dbReference type="NCBI Taxonomy" id="667449"/>
    <lineage>
        <taxon>Eukaryota</taxon>
        <taxon>Metazoa</taxon>
        <taxon>Ecdysozoa</taxon>
        <taxon>Arthropoda</taxon>
        <taxon>Hexapoda</taxon>
        <taxon>Insecta</taxon>
        <taxon>Pterygota</taxon>
        <taxon>Neoptera</taxon>
        <taxon>Endopterygota</taxon>
        <taxon>Lepidoptera</taxon>
        <taxon>Glossata</taxon>
        <taxon>Ditrysia</taxon>
        <taxon>Noctuoidea</taxon>
        <taxon>Noctuidae</taxon>
        <taxon>Noctuinae</taxon>
        <taxon>Hadenini</taxon>
        <taxon>Mythimna</taxon>
    </lineage>
</organism>
<comment type="caution">
    <text evidence="1">The sequence shown here is derived from an EMBL/GenBank/DDBJ whole genome shotgun (WGS) entry which is preliminary data.</text>
</comment>
<dbReference type="Proteomes" id="UP001231649">
    <property type="component" value="Chromosome 15"/>
</dbReference>
<dbReference type="EMBL" id="CM056791">
    <property type="protein sequence ID" value="KAJ8725893.1"/>
    <property type="molecule type" value="Genomic_DNA"/>
</dbReference>
<keyword evidence="2" id="KW-1185">Reference proteome</keyword>
<evidence type="ECO:0000313" key="2">
    <source>
        <dbReference type="Proteomes" id="UP001231649"/>
    </source>
</evidence>